<dbReference type="EMBL" id="CP023434">
    <property type="protein sequence ID" value="AXY25332.1"/>
    <property type="molecule type" value="Genomic_DNA"/>
</dbReference>
<dbReference type="SUPFAM" id="SSF55315">
    <property type="entry name" value="L30e-like"/>
    <property type="match status" value="1"/>
</dbReference>
<accession>A0A347WJS5</accession>
<dbReference type="InterPro" id="IPR029028">
    <property type="entry name" value="Alpha/beta_knot_MTases"/>
</dbReference>
<evidence type="ECO:0000313" key="6">
    <source>
        <dbReference type="Proteomes" id="UP000263232"/>
    </source>
</evidence>
<gene>
    <name evidence="5" type="ORF">CL176_04590</name>
</gene>
<dbReference type="PANTHER" id="PTHR43191:SF2">
    <property type="entry name" value="RRNA METHYLTRANSFERASE 3, MITOCHONDRIAL"/>
    <property type="match status" value="1"/>
</dbReference>
<dbReference type="Pfam" id="PF00588">
    <property type="entry name" value="SpoU_methylase"/>
    <property type="match status" value="1"/>
</dbReference>
<evidence type="ECO:0000313" key="5">
    <source>
        <dbReference type="EMBL" id="AXY25332.1"/>
    </source>
</evidence>
<organism evidence="5 6">
    <name type="scientific">Suicoccus acidiformans</name>
    <dbReference type="NCBI Taxonomy" id="2036206"/>
    <lineage>
        <taxon>Bacteria</taxon>
        <taxon>Bacillati</taxon>
        <taxon>Bacillota</taxon>
        <taxon>Bacilli</taxon>
        <taxon>Lactobacillales</taxon>
        <taxon>Aerococcaceae</taxon>
        <taxon>Suicoccus</taxon>
    </lineage>
</organism>
<feature type="domain" description="RNA 2-O ribose methyltransferase substrate binding" evidence="4">
    <location>
        <begin position="33"/>
        <end position="99"/>
    </location>
</feature>
<keyword evidence="6" id="KW-1185">Reference proteome</keyword>
<evidence type="ECO:0000256" key="3">
    <source>
        <dbReference type="ARBA" id="ARBA00022679"/>
    </source>
</evidence>
<dbReference type="AlphaFoldDB" id="A0A347WJS5"/>
<dbReference type="SUPFAM" id="SSF75217">
    <property type="entry name" value="alpha/beta knot"/>
    <property type="match status" value="1"/>
</dbReference>
<dbReference type="GO" id="GO:0008173">
    <property type="term" value="F:RNA methyltransferase activity"/>
    <property type="evidence" value="ECO:0007669"/>
    <property type="project" value="InterPro"/>
</dbReference>
<dbReference type="InterPro" id="IPR013123">
    <property type="entry name" value="SpoU_subst-bd"/>
</dbReference>
<dbReference type="GO" id="GO:0032259">
    <property type="term" value="P:methylation"/>
    <property type="evidence" value="ECO:0007669"/>
    <property type="project" value="UniProtKB-KW"/>
</dbReference>
<dbReference type="GO" id="GO:0003723">
    <property type="term" value="F:RNA binding"/>
    <property type="evidence" value="ECO:0007669"/>
    <property type="project" value="InterPro"/>
</dbReference>
<dbReference type="GO" id="GO:0006396">
    <property type="term" value="P:RNA processing"/>
    <property type="evidence" value="ECO:0007669"/>
    <property type="project" value="InterPro"/>
</dbReference>
<dbReference type="KEGG" id="abae:CL176_04590"/>
<dbReference type="RefSeq" id="WP_118990245.1">
    <property type="nucleotide sequence ID" value="NZ_CP023434.1"/>
</dbReference>
<keyword evidence="2" id="KW-0489">Methyltransferase</keyword>
<keyword evidence="3" id="KW-0808">Transferase</keyword>
<protein>
    <recommendedName>
        <fullName evidence="4">RNA 2-O ribose methyltransferase substrate binding domain-containing protein</fullName>
    </recommendedName>
</protein>
<dbReference type="InterPro" id="IPR053888">
    <property type="entry name" value="MRM3-like_sub_bind"/>
</dbReference>
<evidence type="ECO:0000256" key="2">
    <source>
        <dbReference type="ARBA" id="ARBA00022603"/>
    </source>
</evidence>
<dbReference type="InterPro" id="IPR001537">
    <property type="entry name" value="SpoU_MeTrfase"/>
</dbReference>
<dbReference type="CDD" id="cd18095">
    <property type="entry name" value="SpoU-like_rRNA-MTase"/>
    <property type="match status" value="1"/>
</dbReference>
<dbReference type="InterPro" id="IPR029026">
    <property type="entry name" value="tRNA_m1G_MTases_N"/>
</dbReference>
<dbReference type="OrthoDB" id="9794400at2"/>
<evidence type="ECO:0000259" key="4">
    <source>
        <dbReference type="SMART" id="SM00967"/>
    </source>
</evidence>
<dbReference type="SMART" id="SM00967">
    <property type="entry name" value="SpoU_sub_bind"/>
    <property type="match status" value="1"/>
</dbReference>
<dbReference type="Gene3D" id="3.30.1330.30">
    <property type="match status" value="1"/>
</dbReference>
<proteinExistence type="inferred from homology"/>
<comment type="similarity">
    <text evidence="1">Belongs to the class IV-like SAM-binding methyltransferase superfamily. RNA methyltransferase TrmH family.</text>
</comment>
<dbReference type="PANTHER" id="PTHR43191">
    <property type="entry name" value="RRNA METHYLTRANSFERASE 3"/>
    <property type="match status" value="1"/>
</dbReference>
<evidence type="ECO:0000256" key="1">
    <source>
        <dbReference type="ARBA" id="ARBA00007228"/>
    </source>
</evidence>
<dbReference type="Pfam" id="PF22435">
    <property type="entry name" value="MRM3-like_sub_bind"/>
    <property type="match status" value="1"/>
</dbReference>
<dbReference type="GO" id="GO:0005737">
    <property type="term" value="C:cytoplasm"/>
    <property type="evidence" value="ECO:0007669"/>
    <property type="project" value="UniProtKB-ARBA"/>
</dbReference>
<name>A0A347WJS5_9LACT</name>
<dbReference type="Gene3D" id="3.40.1280.10">
    <property type="match status" value="1"/>
</dbReference>
<sequence>MQEEFISSKQNAKVKNWRKLKTAKGRKQQGLYMIEGEHLIEEAVRSGVYLEAIILNETYEGAYPTGFSTYRLAAHVFESLAETDSPQGILAILGAQSRFNAAEDFQQLLAKPGDAINRWLLVDGVQDPGNLGTIIRTADAAGYRGVVLGTGTVDLYNDKVLRSTQGSHWHIEVVELPIETAMQTLQGAGIPVLATALHREARDYRTLDYAAGAPLALVVGNEGQGVQAKLIEQANLSVFIPMPGQAESLNVAVATGILLFAL</sequence>
<dbReference type="InterPro" id="IPR029064">
    <property type="entry name" value="Ribosomal_eL30-like_sf"/>
</dbReference>
<dbReference type="InterPro" id="IPR051259">
    <property type="entry name" value="rRNA_Methyltransferase"/>
</dbReference>
<dbReference type="Proteomes" id="UP000263232">
    <property type="component" value="Chromosome"/>
</dbReference>
<reference evidence="5 6" key="1">
    <citation type="submission" date="2017-09" db="EMBL/GenBank/DDBJ databases">
        <title>Complete genome sequence of Oxytococcus suis strain ZY16052.</title>
        <authorList>
            <person name="Li F."/>
        </authorList>
    </citation>
    <scope>NUCLEOTIDE SEQUENCE [LARGE SCALE GENOMIC DNA]</scope>
    <source>
        <strain evidence="5 6">ZY16052</strain>
    </source>
</reference>